<sequence>MGVIGCPFGSTQPIQPTVFGPTPSATISPILSGTNLLGGPASPPIDQLQGLSPLAQVAETTPVLQQHQVSPVCSQASSASSPSSVGSQASPPLRRDRNLHVGLSPQISTSQLQQDLEERT</sequence>
<dbReference type="AlphaFoldDB" id="A0A448XPX6"/>
<dbReference type="Proteomes" id="UP000784294">
    <property type="component" value="Unassembled WGS sequence"/>
</dbReference>
<feature type="compositionally biased region" description="Low complexity" evidence="1">
    <location>
        <begin position="68"/>
        <end position="91"/>
    </location>
</feature>
<reference evidence="2" key="1">
    <citation type="submission" date="2018-11" db="EMBL/GenBank/DDBJ databases">
        <authorList>
            <consortium name="Pathogen Informatics"/>
        </authorList>
    </citation>
    <scope>NUCLEOTIDE SEQUENCE</scope>
</reference>
<comment type="caution">
    <text evidence="2">The sequence shown here is derived from an EMBL/GenBank/DDBJ whole genome shotgun (WGS) entry which is preliminary data.</text>
</comment>
<keyword evidence="3" id="KW-1185">Reference proteome</keyword>
<organism evidence="2 3">
    <name type="scientific">Protopolystoma xenopodis</name>
    <dbReference type="NCBI Taxonomy" id="117903"/>
    <lineage>
        <taxon>Eukaryota</taxon>
        <taxon>Metazoa</taxon>
        <taxon>Spiralia</taxon>
        <taxon>Lophotrochozoa</taxon>
        <taxon>Platyhelminthes</taxon>
        <taxon>Monogenea</taxon>
        <taxon>Polyopisthocotylea</taxon>
        <taxon>Polystomatidea</taxon>
        <taxon>Polystomatidae</taxon>
        <taxon>Protopolystoma</taxon>
    </lineage>
</organism>
<evidence type="ECO:0000256" key="1">
    <source>
        <dbReference type="SAM" id="MobiDB-lite"/>
    </source>
</evidence>
<proteinExistence type="predicted"/>
<evidence type="ECO:0000313" key="2">
    <source>
        <dbReference type="EMBL" id="VEL41937.1"/>
    </source>
</evidence>
<protein>
    <submittedName>
        <fullName evidence="2">Uncharacterized protein</fullName>
    </submittedName>
</protein>
<feature type="compositionally biased region" description="Polar residues" evidence="1">
    <location>
        <begin position="105"/>
        <end position="114"/>
    </location>
</feature>
<dbReference type="EMBL" id="CAAALY010271781">
    <property type="protein sequence ID" value="VEL41937.1"/>
    <property type="molecule type" value="Genomic_DNA"/>
</dbReference>
<name>A0A448XPX6_9PLAT</name>
<feature type="region of interest" description="Disordered" evidence="1">
    <location>
        <begin position="62"/>
        <end position="120"/>
    </location>
</feature>
<evidence type="ECO:0000313" key="3">
    <source>
        <dbReference type="Proteomes" id="UP000784294"/>
    </source>
</evidence>
<gene>
    <name evidence="2" type="ORF">PXEA_LOCUS35377</name>
</gene>
<accession>A0A448XPX6</accession>
<feature type="region of interest" description="Disordered" evidence="1">
    <location>
        <begin position="1"/>
        <end position="21"/>
    </location>
</feature>